<proteinExistence type="predicted"/>
<keyword evidence="1" id="KW-1133">Transmembrane helix</keyword>
<protein>
    <submittedName>
        <fullName evidence="2">Uncharacterized protein</fullName>
    </submittedName>
</protein>
<sequence>MFCFVLDLQLANGILYVLFFLVEAFFSITRCICGNMRRCRQCIFSYQW</sequence>
<keyword evidence="1" id="KW-0812">Transmembrane</keyword>
<keyword evidence="3" id="KW-1185">Reference proteome</keyword>
<accession>A0A8T2T5X9</accession>
<feature type="transmembrane region" description="Helical" evidence="1">
    <location>
        <begin position="14"/>
        <end position="33"/>
    </location>
</feature>
<dbReference type="EMBL" id="CM035420">
    <property type="protein sequence ID" value="KAH7405444.1"/>
    <property type="molecule type" value="Genomic_DNA"/>
</dbReference>
<name>A0A8T2T5X9_CERRI</name>
<organism evidence="2 3">
    <name type="scientific">Ceratopteris richardii</name>
    <name type="common">Triangle waterfern</name>
    <dbReference type="NCBI Taxonomy" id="49495"/>
    <lineage>
        <taxon>Eukaryota</taxon>
        <taxon>Viridiplantae</taxon>
        <taxon>Streptophyta</taxon>
        <taxon>Embryophyta</taxon>
        <taxon>Tracheophyta</taxon>
        <taxon>Polypodiopsida</taxon>
        <taxon>Polypodiidae</taxon>
        <taxon>Polypodiales</taxon>
        <taxon>Pteridineae</taxon>
        <taxon>Pteridaceae</taxon>
        <taxon>Parkerioideae</taxon>
        <taxon>Ceratopteris</taxon>
    </lineage>
</organism>
<keyword evidence="1" id="KW-0472">Membrane</keyword>
<evidence type="ECO:0000313" key="2">
    <source>
        <dbReference type="EMBL" id="KAH7405444.1"/>
    </source>
</evidence>
<evidence type="ECO:0000313" key="3">
    <source>
        <dbReference type="Proteomes" id="UP000825935"/>
    </source>
</evidence>
<dbReference type="AlphaFoldDB" id="A0A8T2T5X9"/>
<gene>
    <name evidence="2" type="ORF">KP509_15G070500</name>
</gene>
<comment type="caution">
    <text evidence="2">The sequence shown here is derived from an EMBL/GenBank/DDBJ whole genome shotgun (WGS) entry which is preliminary data.</text>
</comment>
<evidence type="ECO:0000256" key="1">
    <source>
        <dbReference type="SAM" id="Phobius"/>
    </source>
</evidence>
<dbReference type="Proteomes" id="UP000825935">
    <property type="component" value="Chromosome 15"/>
</dbReference>
<reference evidence="2" key="1">
    <citation type="submission" date="2021-08" db="EMBL/GenBank/DDBJ databases">
        <title>WGS assembly of Ceratopteris richardii.</title>
        <authorList>
            <person name="Marchant D.B."/>
            <person name="Chen G."/>
            <person name="Jenkins J."/>
            <person name="Shu S."/>
            <person name="Leebens-Mack J."/>
            <person name="Grimwood J."/>
            <person name="Schmutz J."/>
            <person name="Soltis P."/>
            <person name="Soltis D."/>
            <person name="Chen Z.-H."/>
        </authorList>
    </citation>
    <scope>NUCLEOTIDE SEQUENCE</scope>
    <source>
        <strain evidence="2">Whitten #5841</strain>
        <tissue evidence="2">Leaf</tissue>
    </source>
</reference>